<dbReference type="Proteomes" id="UP000636709">
    <property type="component" value="Unassembled WGS sequence"/>
</dbReference>
<dbReference type="AlphaFoldDB" id="A0A835AFI4"/>
<accession>A0A835AFI4</accession>
<protein>
    <submittedName>
        <fullName evidence="1">Uncharacterized protein</fullName>
    </submittedName>
</protein>
<keyword evidence="2" id="KW-1185">Reference proteome</keyword>
<name>A0A835AFI4_9POAL</name>
<proteinExistence type="predicted"/>
<organism evidence="1 2">
    <name type="scientific">Digitaria exilis</name>
    <dbReference type="NCBI Taxonomy" id="1010633"/>
    <lineage>
        <taxon>Eukaryota</taxon>
        <taxon>Viridiplantae</taxon>
        <taxon>Streptophyta</taxon>
        <taxon>Embryophyta</taxon>
        <taxon>Tracheophyta</taxon>
        <taxon>Spermatophyta</taxon>
        <taxon>Magnoliopsida</taxon>
        <taxon>Liliopsida</taxon>
        <taxon>Poales</taxon>
        <taxon>Poaceae</taxon>
        <taxon>PACMAD clade</taxon>
        <taxon>Panicoideae</taxon>
        <taxon>Panicodae</taxon>
        <taxon>Paniceae</taxon>
        <taxon>Anthephorinae</taxon>
        <taxon>Digitaria</taxon>
    </lineage>
</organism>
<dbReference type="EMBL" id="JACEFO010002487">
    <property type="protein sequence ID" value="KAF8657657.1"/>
    <property type="molecule type" value="Genomic_DNA"/>
</dbReference>
<gene>
    <name evidence="1" type="ORF">HU200_059809</name>
</gene>
<reference evidence="1" key="1">
    <citation type="submission" date="2020-07" db="EMBL/GenBank/DDBJ databases">
        <title>Genome sequence and genetic diversity analysis of an under-domesticated orphan crop, white fonio (Digitaria exilis).</title>
        <authorList>
            <person name="Bennetzen J.L."/>
            <person name="Chen S."/>
            <person name="Ma X."/>
            <person name="Wang X."/>
            <person name="Yssel A.E.J."/>
            <person name="Chaluvadi S.R."/>
            <person name="Johnson M."/>
            <person name="Gangashetty P."/>
            <person name="Hamidou F."/>
            <person name="Sanogo M.D."/>
            <person name="Zwaenepoel A."/>
            <person name="Wallace J."/>
            <person name="Van De Peer Y."/>
            <person name="Van Deynze A."/>
        </authorList>
    </citation>
    <scope>NUCLEOTIDE SEQUENCE</scope>
    <source>
        <tissue evidence="1">Leaves</tissue>
    </source>
</reference>
<sequence length="68" mass="7682">MSRSTTLAHSACGGTAATLHRWPRGEALAAVELQSPPQLDHEAEWRWWSRHRMPDYEAELQLLSITGL</sequence>
<comment type="caution">
    <text evidence="1">The sequence shown here is derived from an EMBL/GenBank/DDBJ whole genome shotgun (WGS) entry which is preliminary data.</text>
</comment>
<evidence type="ECO:0000313" key="2">
    <source>
        <dbReference type="Proteomes" id="UP000636709"/>
    </source>
</evidence>
<evidence type="ECO:0000313" key="1">
    <source>
        <dbReference type="EMBL" id="KAF8657657.1"/>
    </source>
</evidence>